<keyword evidence="2" id="KW-1185">Reference proteome</keyword>
<dbReference type="GeneID" id="111118951"/>
<accession>A0A8B8CF56</accession>
<reference evidence="2" key="1">
    <citation type="submission" date="2024-06" db="UniProtKB">
        <authorList>
            <consortium name="RefSeq"/>
        </authorList>
    </citation>
    <scope>NUCLEOTIDE SEQUENCE [LARGE SCALE GENOMIC DNA]</scope>
</reference>
<protein>
    <submittedName>
        <fullName evidence="3">Serine protease inhibitor Cvsi-2-like</fullName>
    </submittedName>
</protein>
<evidence type="ECO:0000313" key="3">
    <source>
        <dbReference type="RefSeq" id="XP_022314422.1"/>
    </source>
</evidence>
<dbReference type="RefSeq" id="XP_022314422.1">
    <property type="nucleotide sequence ID" value="XM_022458714.1"/>
</dbReference>
<feature type="chain" id="PRO_5034335403" evidence="1">
    <location>
        <begin position="17"/>
        <end position="85"/>
    </location>
</feature>
<gene>
    <name evidence="3" type="primary">LOC111118951</name>
</gene>
<keyword evidence="1" id="KW-0732">Signal</keyword>
<dbReference type="GO" id="GO:0004867">
    <property type="term" value="F:serine-type endopeptidase inhibitor activity"/>
    <property type="evidence" value="ECO:0007669"/>
    <property type="project" value="UniProtKB-KW"/>
</dbReference>
<sequence>MKYVVLLTCLIGYVWSETCTSSHSECRHTTCDSTSELHCIDGLCTCTTAHNMRCSSLQECQSLTNWDCPQNRRHCIDNMCRCARF</sequence>
<dbReference type="AlphaFoldDB" id="A0A8B8CF56"/>
<reference evidence="3" key="2">
    <citation type="submission" date="2025-08" db="UniProtKB">
        <authorList>
            <consortium name="RefSeq"/>
        </authorList>
    </citation>
    <scope>IDENTIFICATION</scope>
    <source>
        <tissue evidence="3">Whole sample</tissue>
    </source>
</reference>
<organism evidence="2 3">
    <name type="scientific">Crassostrea virginica</name>
    <name type="common">Eastern oyster</name>
    <dbReference type="NCBI Taxonomy" id="6565"/>
    <lineage>
        <taxon>Eukaryota</taxon>
        <taxon>Metazoa</taxon>
        <taxon>Spiralia</taxon>
        <taxon>Lophotrochozoa</taxon>
        <taxon>Mollusca</taxon>
        <taxon>Bivalvia</taxon>
        <taxon>Autobranchia</taxon>
        <taxon>Pteriomorphia</taxon>
        <taxon>Ostreida</taxon>
        <taxon>Ostreoidea</taxon>
        <taxon>Ostreidae</taxon>
        <taxon>Crassostrea</taxon>
    </lineage>
</organism>
<keyword evidence="3" id="KW-0646">Protease inhibitor</keyword>
<dbReference type="OrthoDB" id="6040679at2759"/>
<name>A0A8B8CF56_CRAVI</name>
<keyword evidence="3" id="KW-0722">Serine protease inhibitor</keyword>
<evidence type="ECO:0000256" key="1">
    <source>
        <dbReference type="SAM" id="SignalP"/>
    </source>
</evidence>
<dbReference type="Proteomes" id="UP000694844">
    <property type="component" value="Chromosome 1"/>
</dbReference>
<feature type="signal peptide" evidence="1">
    <location>
        <begin position="1"/>
        <end position="16"/>
    </location>
</feature>
<evidence type="ECO:0000313" key="2">
    <source>
        <dbReference type="Proteomes" id="UP000694844"/>
    </source>
</evidence>
<proteinExistence type="predicted"/>
<dbReference type="KEGG" id="cvn:111118951"/>